<evidence type="ECO:0000313" key="2">
    <source>
        <dbReference type="Proteomes" id="UP000324897"/>
    </source>
</evidence>
<comment type="caution">
    <text evidence="1">The sequence shown here is derived from an EMBL/GenBank/DDBJ whole genome shotgun (WGS) entry which is preliminary data.</text>
</comment>
<keyword evidence="2" id="KW-1185">Reference proteome</keyword>
<evidence type="ECO:0000313" key="1">
    <source>
        <dbReference type="EMBL" id="TVU19048.1"/>
    </source>
</evidence>
<dbReference type="Proteomes" id="UP000324897">
    <property type="component" value="Chromosome 7"/>
</dbReference>
<accession>A0A5J9U725</accession>
<reference evidence="1 2" key="1">
    <citation type="journal article" date="2019" name="Sci. Rep.">
        <title>A high-quality genome of Eragrostis curvula grass provides insights into Poaceae evolution and supports new strategies to enhance forage quality.</title>
        <authorList>
            <person name="Carballo J."/>
            <person name="Santos B.A.C.M."/>
            <person name="Zappacosta D."/>
            <person name="Garbus I."/>
            <person name="Selva J.P."/>
            <person name="Gallo C.A."/>
            <person name="Diaz A."/>
            <person name="Albertini E."/>
            <person name="Caccamo M."/>
            <person name="Echenique V."/>
        </authorList>
    </citation>
    <scope>NUCLEOTIDE SEQUENCE [LARGE SCALE GENOMIC DNA]</scope>
    <source>
        <strain evidence="2">cv. Victoria</strain>
        <tissue evidence="1">Leaf</tissue>
    </source>
</reference>
<feature type="non-terminal residue" evidence="1">
    <location>
        <position position="1"/>
    </location>
</feature>
<protein>
    <submittedName>
        <fullName evidence="1">Uncharacterized protein</fullName>
    </submittedName>
</protein>
<proteinExistence type="predicted"/>
<sequence length="61" mass="7148">MFRMLSPPLRALDVEFRKSIAILNCRQIRPSAPRVPVGVCYKIENENRIEDPLSRDIEHEK</sequence>
<dbReference type="AlphaFoldDB" id="A0A5J9U725"/>
<organism evidence="1 2">
    <name type="scientific">Eragrostis curvula</name>
    <name type="common">weeping love grass</name>
    <dbReference type="NCBI Taxonomy" id="38414"/>
    <lineage>
        <taxon>Eukaryota</taxon>
        <taxon>Viridiplantae</taxon>
        <taxon>Streptophyta</taxon>
        <taxon>Embryophyta</taxon>
        <taxon>Tracheophyta</taxon>
        <taxon>Spermatophyta</taxon>
        <taxon>Magnoliopsida</taxon>
        <taxon>Liliopsida</taxon>
        <taxon>Poales</taxon>
        <taxon>Poaceae</taxon>
        <taxon>PACMAD clade</taxon>
        <taxon>Chloridoideae</taxon>
        <taxon>Eragrostideae</taxon>
        <taxon>Eragrostidinae</taxon>
        <taxon>Eragrostis</taxon>
    </lineage>
</organism>
<dbReference type="EMBL" id="RWGY01000029">
    <property type="protein sequence ID" value="TVU19048.1"/>
    <property type="molecule type" value="Genomic_DNA"/>
</dbReference>
<name>A0A5J9U725_9POAL</name>
<dbReference type="Gramene" id="TVU19048">
    <property type="protein sequence ID" value="TVU19048"/>
    <property type="gene ID" value="EJB05_35176"/>
</dbReference>
<gene>
    <name evidence="1" type="ORF">EJB05_35176</name>
</gene>